<dbReference type="SUPFAM" id="SSF48317">
    <property type="entry name" value="Acid phosphatase/Vanadium-dependent haloperoxidase"/>
    <property type="match status" value="1"/>
</dbReference>
<dbReference type="Pfam" id="PF01569">
    <property type="entry name" value="PAP2"/>
    <property type="match status" value="1"/>
</dbReference>
<dbReference type="InterPro" id="IPR011050">
    <property type="entry name" value="Pectin_lyase_fold/virulence"/>
</dbReference>
<reference evidence="3 4" key="1">
    <citation type="submission" date="2018-10" db="EMBL/GenBank/DDBJ databases">
        <title>Xanthobacter tagetidis genome sequencing and assembly.</title>
        <authorList>
            <person name="Maclea K.S."/>
            <person name="Goen A.E."/>
            <person name="Fatima S.A."/>
        </authorList>
    </citation>
    <scope>NUCLEOTIDE SEQUENCE [LARGE SCALE GENOMIC DNA]</scope>
    <source>
        <strain evidence="3 4">ATCC 700314</strain>
    </source>
</reference>
<dbReference type="Proteomes" id="UP000269692">
    <property type="component" value="Unassembled WGS sequence"/>
</dbReference>
<evidence type="ECO:0000259" key="2">
    <source>
        <dbReference type="SMART" id="SM00014"/>
    </source>
</evidence>
<proteinExistence type="predicted"/>
<dbReference type="SMART" id="SM00014">
    <property type="entry name" value="acidPPc"/>
    <property type="match status" value="1"/>
</dbReference>
<gene>
    <name evidence="3" type="ORF">D9R14_07195</name>
</gene>
<dbReference type="Gene3D" id="1.20.144.10">
    <property type="entry name" value="Phosphatidic acid phosphatase type 2/haloperoxidase"/>
    <property type="match status" value="1"/>
</dbReference>
<feature type="domain" description="Phosphatidic acid phosphatase type 2/haloperoxidase" evidence="2">
    <location>
        <begin position="162"/>
        <end position="290"/>
    </location>
</feature>
<organism evidence="3 4">
    <name type="scientific">Xanthobacter tagetidis</name>
    <dbReference type="NCBI Taxonomy" id="60216"/>
    <lineage>
        <taxon>Bacteria</taxon>
        <taxon>Pseudomonadati</taxon>
        <taxon>Pseudomonadota</taxon>
        <taxon>Alphaproteobacteria</taxon>
        <taxon>Hyphomicrobiales</taxon>
        <taxon>Xanthobacteraceae</taxon>
        <taxon>Xanthobacter</taxon>
    </lineage>
</organism>
<keyword evidence="4" id="KW-1185">Reference proteome</keyword>
<dbReference type="AlphaFoldDB" id="A0A3L7AK96"/>
<dbReference type="NCBIfam" id="TIGR02601">
    <property type="entry name" value="autotrns_rpt"/>
    <property type="match status" value="1"/>
</dbReference>
<evidence type="ECO:0000256" key="1">
    <source>
        <dbReference type="ARBA" id="ARBA00022729"/>
    </source>
</evidence>
<evidence type="ECO:0000313" key="4">
    <source>
        <dbReference type="Proteomes" id="UP000269692"/>
    </source>
</evidence>
<evidence type="ECO:0000313" key="3">
    <source>
        <dbReference type="EMBL" id="RLP80130.1"/>
    </source>
</evidence>
<dbReference type="SUPFAM" id="SSF51126">
    <property type="entry name" value="Pectin lyase-like"/>
    <property type="match status" value="1"/>
</dbReference>
<protein>
    <submittedName>
        <fullName evidence="3">Phosphatase PAP2 family protein</fullName>
    </submittedName>
</protein>
<dbReference type="InterPro" id="IPR000326">
    <property type="entry name" value="PAP2/HPO"/>
</dbReference>
<accession>A0A3L7AK96</accession>
<sequence length="632" mass="64263">MGEGAGQARVAAQRGFLLRGARRAGSALVLALLAAGAGTGTARAEATICRSVACVTLQTNTQETALAVLGRLLESAEGQAVLDANARATIAIYTTSSAQERAVAVLNARAPDDPAVTSFNIWNMLGGPASAPVKARAATGDLPGTIAADLRGAFSVLQIGPLKDFYAGRTDAYGIAYKAPAGLVGDPRPFLVFPQVKDAPWRTPETDAATVQGQKDQWLLLAPQPAFPSGHSMFGFTTALYFGLLAPSYYQDLFAAAQQYGKSRHVIGVHYALDVIGGRIAAMYVLAHLLAGDPDYSTDFAAALERNRAPVTALLGADAVSPIHAACGADVAACLANGRVPEAAAFRAAREAARHLLTYGLPSDGATDRAPVVPLHARELIRSRFPYLSGAELDEVLATTALPSGVPLDSGGGWARLDLHAAAGGFGAFPREVGVTLDAAQSGMSAFDIWSNDISGPGGLVKRGSGTLLLAGENSYSGATRVEEGTLAVSGALASDVSVSPGARLVSTAPGRILGGVLDNAGTLVADTLRVKGAVWLSGNSELVATIRRGGAAAVAADGPARLGGRLVLAAPDGTAPQPGDYEVVRSDGGISGSFADLAAIDGSLEARARIEGGAVIVSLAPRPGAAPTPAK</sequence>
<name>A0A3L7AK96_9HYPH</name>
<dbReference type="EMBL" id="RCTF01000004">
    <property type="protein sequence ID" value="RLP80130.1"/>
    <property type="molecule type" value="Genomic_DNA"/>
</dbReference>
<keyword evidence="1" id="KW-0732">Signal</keyword>
<dbReference type="RefSeq" id="WP_121622633.1">
    <property type="nucleotide sequence ID" value="NZ_JACIIW010000002.1"/>
</dbReference>
<dbReference type="InterPro" id="IPR036938">
    <property type="entry name" value="PAP2/HPO_sf"/>
</dbReference>
<dbReference type="InterPro" id="IPR013425">
    <property type="entry name" value="Autotrns_rpt"/>
</dbReference>
<dbReference type="OrthoDB" id="9805301at2"/>
<comment type="caution">
    <text evidence="3">The sequence shown here is derived from an EMBL/GenBank/DDBJ whole genome shotgun (WGS) entry which is preliminary data.</text>
</comment>
<dbReference type="Pfam" id="PF12951">
    <property type="entry name" value="PATR"/>
    <property type="match status" value="1"/>
</dbReference>